<accession>A0A0F9V3R7</accession>
<organism evidence="2">
    <name type="scientific">marine sediment metagenome</name>
    <dbReference type="NCBI Taxonomy" id="412755"/>
    <lineage>
        <taxon>unclassified sequences</taxon>
        <taxon>metagenomes</taxon>
        <taxon>ecological metagenomes</taxon>
    </lineage>
</organism>
<sequence>MKISFKNAITISLIPQIIIVKWLGTRTELVEQYYSTGIYPIISKFFRLLFGWVPFSIGDILYFLLIILASVYLVIRRKNIWQNKLQFLQNIGMILSVAYFTFHLAWGMNYYREPLSQKLGLVPNKDYQDLVEFTERLIQKTNESQVIITKDSTLPVKIPYSQKEIFNKTIQGYDHLKTIHPFLAYDRPSIKKSLFSTGLTYMGYAGYLNPFTNEAQVNDLLPNFRFPFVAGHEVGHQLGYSAENETNFIGYLVTSNNEDQYFKYSAYAYALGYCLNDIRRANTEDFDRIMLKLNPGVKSNFQEMAIFWNSYENPMEPVFKSIFDTFLKANNQTEGIRSYNAVVLFLVAYHKNHPL</sequence>
<name>A0A0F9V3R7_9ZZZZ</name>
<reference evidence="2" key="1">
    <citation type="journal article" date="2015" name="Nature">
        <title>Complex archaea that bridge the gap between prokaryotes and eukaryotes.</title>
        <authorList>
            <person name="Spang A."/>
            <person name="Saw J.H."/>
            <person name="Jorgensen S.L."/>
            <person name="Zaremba-Niedzwiedzka K."/>
            <person name="Martijn J."/>
            <person name="Lind A.E."/>
            <person name="van Eijk R."/>
            <person name="Schleper C."/>
            <person name="Guy L."/>
            <person name="Ettema T.J."/>
        </authorList>
    </citation>
    <scope>NUCLEOTIDE SEQUENCE</scope>
</reference>
<keyword evidence="1" id="KW-0812">Transmembrane</keyword>
<evidence type="ECO:0000313" key="2">
    <source>
        <dbReference type="EMBL" id="KKN99875.1"/>
    </source>
</evidence>
<dbReference type="AlphaFoldDB" id="A0A0F9V3R7"/>
<feature type="transmembrane region" description="Helical" evidence="1">
    <location>
        <begin position="87"/>
        <end position="108"/>
    </location>
</feature>
<evidence type="ECO:0000256" key="1">
    <source>
        <dbReference type="SAM" id="Phobius"/>
    </source>
</evidence>
<dbReference type="InterPro" id="IPR024294">
    <property type="entry name" value="DUF3810"/>
</dbReference>
<feature type="transmembrane region" description="Helical" evidence="1">
    <location>
        <begin position="45"/>
        <end position="75"/>
    </location>
</feature>
<protein>
    <recommendedName>
        <fullName evidence="3">DUF3810 domain-containing protein</fullName>
    </recommendedName>
</protein>
<evidence type="ECO:0008006" key="3">
    <source>
        <dbReference type="Google" id="ProtNLM"/>
    </source>
</evidence>
<gene>
    <name evidence="2" type="ORF">LCGC14_0132960</name>
</gene>
<comment type="caution">
    <text evidence="2">The sequence shown here is derived from an EMBL/GenBank/DDBJ whole genome shotgun (WGS) entry which is preliminary data.</text>
</comment>
<dbReference type="Pfam" id="PF12725">
    <property type="entry name" value="DUF3810"/>
    <property type="match status" value="1"/>
</dbReference>
<keyword evidence="1" id="KW-0472">Membrane</keyword>
<proteinExistence type="predicted"/>
<keyword evidence="1" id="KW-1133">Transmembrane helix</keyword>
<dbReference type="EMBL" id="LAZR01000044">
    <property type="protein sequence ID" value="KKN99875.1"/>
    <property type="molecule type" value="Genomic_DNA"/>
</dbReference>